<accession>A0A371RLK9</accession>
<dbReference type="RefSeq" id="WP_116392939.1">
    <property type="nucleotide sequence ID" value="NZ_QUQO01000001.1"/>
</dbReference>
<evidence type="ECO:0000313" key="4">
    <source>
        <dbReference type="Proteomes" id="UP000264589"/>
    </source>
</evidence>
<gene>
    <name evidence="3" type="ORF">DX908_01465</name>
</gene>
<dbReference type="GO" id="GO:0016787">
    <property type="term" value="F:hydrolase activity"/>
    <property type="evidence" value="ECO:0007669"/>
    <property type="project" value="UniProtKB-KW"/>
</dbReference>
<dbReference type="InParanoid" id="A0A371RLK9"/>
<proteinExistence type="inferred from homology"/>
<reference evidence="3 4" key="1">
    <citation type="submission" date="2018-08" db="EMBL/GenBank/DDBJ databases">
        <title>Parvularcula sp. SM1705, isolated from surface water of the South Sea China.</title>
        <authorList>
            <person name="Sun L."/>
        </authorList>
    </citation>
    <scope>NUCLEOTIDE SEQUENCE [LARGE SCALE GENOMIC DNA]</scope>
    <source>
        <strain evidence="3 4">SM1705</strain>
    </source>
</reference>
<protein>
    <submittedName>
        <fullName evidence="3">HAD family hydrolase</fullName>
    </submittedName>
</protein>
<comment type="caution">
    <text evidence="3">The sequence shown here is derived from an EMBL/GenBank/DDBJ whole genome shotgun (WGS) entry which is preliminary data.</text>
</comment>
<evidence type="ECO:0000256" key="1">
    <source>
        <dbReference type="ARBA" id="ARBA00009320"/>
    </source>
</evidence>
<organism evidence="3 4">
    <name type="scientific">Parvularcula marina</name>
    <dbReference type="NCBI Taxonomy" id="2292771"/>
    <lineage>
        <taxon>Bacteria</taxon>
        <taxon>Pseudomonadati</taxon>
        <taxon>Pseudomonadota</taxon>
        <taxon>Alphaproteobacteria</taxon>
        <taxon>Parvularculales</taxon>
        <taxon>Parvularculaceae</taxon>
        <taxon>Parvularcula</taxon>
    </lineage>
</organism>
<dbReference type="PANTHER" id="PTHR42743:SF11">
    <property type="entry name" value="AMINODEOXYCHORISMATE LYASE"/>
    <property type="match status" value="1"/>
</dbReference>
<name>A0A371RLK9_9PROT</name>
<evidence type="ECO:0000313" key="3">
    <source>
        <dbReference type="EMBL" id="RFB06304.1"/>
    </source>
</evidence>
<keyword evidence="2" id="KW-0028">Amino-acid biosynthesis</keyword>
<dbReference type="AlphaFoldDB" id="A0A371RLK9"/>
<comment type="similarity">
    <text evidence="1">Belongs to the class-IV pyridoxal-phosphate-dependent aminotransferase family.</text>
</comment>
<keyword evidence="2" id="KW-0100">Branched-chain amino acid biosynthesis</keyword>
<dbReference type="EMBL" id="QUQO01000001">
    <property type="protein sequence ID" value="RFB06304.1"/>
    <property type="molecule type" value="Genomic_DNA"/>
</dbReference>
<dbReference type="SUPFAM" id="SSF52540">
    <property type="entry name" value="P-loop containing nucleoside triphosphate hydrolases"/>
    <property type="match status" value="1"/>
</dbReference>
<keyword evidence="3" id="KW-0378">Hydrolase</keyword>
<dbReference type="GO" id="GO:0009082">
    <property type="term" value="P:branched-chain amino acid biosynthetic process"/>
    <property type="evidence" value="ECO:0007669"/>
    <property type="project" value="UniProtKB-KW"/>
</dbReference>
<evidence type="ECO:0000256" key="2">
    <source>
        <dbReference type="ARBA" id="ARBA00023304"/>
    </source>
</evidence>
<dbReference type="Proteomes" id="UP000264589">
    <property type="component" value="Unassembled WGS sequence"/>
</dbReference>
<dbReference type="InterPro" id="IPR050571">
    <property type="entry name" value="Class-IV_PLP-Dep_Aminotrnsfr"/>
</dbReference>
<dbReference type="Pfam" id="PF19798">
    <property type="entry name" value="Sulfotransfer_5"/>
    <property type="match status" value="1"/>
</dbReference>
<dbReference type="InterPro" id="IPR027417">
    <property type="entry name" value="P-loop_NTPase"/>
</dbReference>
<dbReference type="PANTHER" id="PTHR42743">
    <property type="entry name" value="AMINO-ACID AMINOTRANSFERASE"/>
    <property type="match status" value="1"/>
</dbReference>
<keyword evidence="4" id="KW-1185">Reference proteome</keyword>
<dbReference type="OrthoDB" id="272985at2"/>
<dbReference type="Gene3D" id="3.40.50.300">
    <property type="entry name" value="P-loop containing nucleotide triphosphate hydrolases"/>
    <property type="match status" value="1"/>
</dbReference>
<sequence>MTRRIAMWSGPRNISTTMMRSFENRSDTAVTDEPFYAHYLTVTGLDHPMRDEVLTAQPTDWRVVAEALTTEAPAPVWFQKHMTQHMMDEIDLGFMSEMQHFFLIRDPRLMAASFAKKMNKVTAEDLGLARELALFRMAEKLTGTTPAVIDAQDVLRNPEAMLRALCDNLDLEFDPGMLNWPAGPRDSDGVWAPHWYDAVHSSTGFGDPVTDIPSLTGDALSAALASMTPYKELYKLRLTA</sequence>